<evidence type="ECO:0000256" key="1">
    <source>
        <dbReference type="SAM" id="MobiDB-lite"/>
    </source>
</evidence>
<feature type="non-terminal residue" evidence="2">
    <location>
        <position position="1"/>
    </location>
</feature>
<protein>
    <submittedName>
        <fullName evidence="2">Uncharacterized protein</fullName>
    </submittedName>
</protein>
<feature type="region of interest" description="Disordered" evidence="1">
    <location>
        <begin position="1"/>
        <end position="27"/>
    </location>
</feature>
<proteinExistence type="predicted"/>
<dbReference type="EMBL" id="HACG01011940">
    <property type="protein sequence ID" value="CEK58805.1"/>
    <property type="molecule type" value="Transcribed_RNA"/>
</dbReference>
<dbReference type="AlphaFoldDB" id="A0A0B6YTH1"/>
<feature type="non-terminal residue" evidence="2">
    <location>
        <position position="79"/>
    </location>
</feature>
<gene>
    <name evidence="2" type="primary">ORF34249</name>
</gene>
<evidence type="ECO:0000313" key="2">
    <source>
        <dbReference type="EMBL" id="CEK58805.1"/>
    </source>
</evidence>
<name>A0A0B6YTH1_9EUPU</name>
<sequence length="79" mass="9085">EKVEVTDHNEPISAQSNMVKHHEKSAVTDSLLMTSTVDRGNMKLQKDTEFFLESSRREDLFTEVKKKSKRNIVKDSAFS</sequence>
<organism evidence="2">
    <name type="scientific">Arion vulgaris</name>
    <dbReference type="NCBI Taxonomy" id="1028688"/>
    <lineage>
        <taxon>Eukaryota</taxon>
        <taxon>Metazoa</taxon>
        <taxon>Spiralia</taxon>
        <taxon>Lophotrochozoa</taxon>
        <taxon>Mollusca</taxon>
        <taxon>Gastropoda</taxon>
        <taxon>Heterobranchia</taxon>
        <taxon>Euthyneura</taxon>
        <taxon>Panpulmonata</taxon>
        <taxon>Eupulmonata</taxon>
        <taxon>Stylommatophora</taxon>
        <taxon>Helicina</taxon>
        <taxon>Arionoidea</taxon>
        <taxon>Arionidae</taxon>
        <taxon>Arion</taxon>
    </lineage>
</organism>
<accession>A0A0B6YTH1</accession>
<reference evidence="2" key="1">
    <citation type="submission" date="2014-12" db="EMBL/GenBank/DDBJ databases">
        <title>Insight into the proteome of Arion vulgaris.</title>
        <authorList>
            <person name="Aradska J."/>
            <person name="Bulat T."/>
            <person name="Smidak R."/>
            <person name="Sarate P."/>
            <person name="Gangsoo J."/>
            <person name="Sialana F."/>
            <person name="Bilban M."/>
            <person name="Lubec G."/>
        </authorList>
    </citation>
    <scope>NUCLEOTIDE SEQUENCE</scope>
    <source>
        <tissue evidence="2">Skin</tissue>
    </source>
</reference>
<feature type="compositionally biased region" description="Basic and acidic residues" evidence="1">
    <location>
        <begin position="1"/>
        <end position="10"/>
    </location>
</feature>